<dbReference type="EMBL" id="JAZDWZ010000003">
    <property type="protein sequence ID" value="MEE3928223.1"/>
    <property type="molecule type" value="Genomic_DNA"/>
</dbReference>
<dbReference type="CDD" id="cd05656">
    <property type="entry name" value="M42_Frv"/>
    <property type="match status" value="1"/>
</dbReference>
<evidence type="ECO:0000313" key="8">
    <source>
        <dbReference type="Proteomes" id="UP001344817"/>
    </source>
</evidence>
<keyword evidence="3" id="KW-0645">Protease</keyword>
<keyword evidence="4" id="KW-0479">Metal-binding</keyword>
<name>A0ABU7MLS9_9BACT</name>
<evidence type="ECO:0000256" key="2">
    <source>
        <dbReference type="ARBA" id="ARBA00022438"/>
    </source>
</evidence>
<keyword evidence="5" id="KW-0378">Hydrolase</keyword>
<proteinExistence type="inferred from homology"/>
<dbReference type="RefSeq" id="WP_330500636.1">
    <property type="nucleotide sequence ID" value="NZ_JAZDWZ010000003.1"/>
</dbReference>
<evidence type="ECO:0000256" key="4">
    <source>
        <dbReference type="ARBA" id="ARBA00022723"/>
    </source>
</evidence>
<dbReference type="Proteomes" id="UP001344817">
    <property type="component" value="Unassembled WGS sequence"/>
</dbReference>
<dbReference type="Pfam" id="PF05343">
    <property type="entry name" value="Peptidase_M42"/>
    <property type="match status" value="1"/>
</dbReference>
<evidence type="ECO:0000313" key="7">
    <source>
        <dbReference type="EMBL" id="MEE3928223.1"/>
    </source>
</evidence>
<keyword evidence="8" id="KW-1185">Reference proteome</keyword>
<accession>A0ABU7MLS9</accession>
<evidence type="ECO:0000256" key="3">
    <source>
        <dbReference type="ARBA" id="ARBA00022670"/>
    </source>
</evidence>
<dbReference type="InterPro" id="IPR051464">
    <property type="entry name" value="Peptidase_M42_aminopept"/>
</dbReference>
<gene>
    <name evidence="7" type="ORF">V2E24_01355</name>
</gene>
<dbReference type="PIRSF" id="PIRSF001123">
    <property type="entry name" value="PepA_GA"/>
    <property type="match status" value="1"/>
</dbReference>
<evidence type="ECO:0000256" key="6">
    <source>
        <dbReference type="PIRNR" id="PIRNR001123"/>
    </source>
</evidence>
<dbReference type="InterPro" id="IPR008007">
    <property type="entry name" value="Peptidase_M42"/>
</dbReference>
<dbReference type="Gene3D" id="3.40.630.10">
    <property type="entry name" value="Zn peptidases"/>
    <property type="match status" value="1"/>
</dbReference>
<keyword evidence="2" id="KW-0031">Aminopeptidase</keyword>
<comment type="caution">
    <text evidence="7">The sequence shown here is derived from an EMBL/GenBank/DDBJ whole genome shotgun (WGS) entry which is preliminary data.</text>
</comment>
<reference evidence="7" key="1">
    <citation type="submission" date="2024-01" db="EMBL/GenBank/DDBJ databases">
        <title>Genome sequence of Mycoplasma ciconiae type strain DSM 25251.</title>
        <authorList>
            <person name="Spergser J."/>
        </authorList>
    </citation>
    <scope>NUCLEOTIDE SEQUENCE [LARGE SCALE GENOMIC DNA]</scope>
    <source>
        <strain evidence="7">DSM 25251</strain>
    </source>
</reference>
<evidence type="ECO:0000256" key="1">
    <source>
        <dbReference type="ARBA" id="ARBA00006272"/>
    </source>
</evidence>
<sequence>MEKYSKIYEVLDQYMNIEAMSRYEDPVVEAIKQNVDLSNFEVSRDKLGSLILHKKSKVANAPKVMIAAHMDEVGYLVRIIKENGNLLVSPVGGVWPSVVIGTKAKVVTNKDNKEFVGVFGHTSIHILEREKVQKAITNQELYVDLGFNSDKEVKEHGIEIGDRVYLSGETIKMPNNLVGGKAMDNRAGVTAITFIANNVKDLDLPVDLYIVGTVQEEVGTRGAKTSVGLINPDVAFAVDTGASHDTSGCISGTPVLGKGVAVLVKDSGTLMDPLLVEKLMQISRENNIPAYKYIAEGGGTDAAELQFVPGGAATICLSIPQRYLHSPIGVASLVDIEATINLMTEFVKTFTKQDYEQIKYK</sequence>
<dbReference type="InterPro" id="IPR023367">
    <property type="entry name" value="Peptidase_M42_dom2"/>
</dbReference>
<comment type="similarity">
    <text evidence="1 6">Belongs to the peptidase M42 family.</text>
</comment>
<dbReference type="Gene3D" id="2.40.30.40">
    <property type="entry name" value="Peptidase M42, domain 2"/>
    <property type="match status" value="1"/>
</dbReference>
<dbReference type="SUPFAM" id="SSF101821">
    <property type="entry name" value="Aminopeptidase/glucanase lid domain"/>
    <property type="match status" value="1"/>
</dbReference>
<dbReference type="PANTHER" id="PTHR32481:SF0">
    <property type="entry name" value="AMINOPEPTIDASE YPDE-RELATED"/>
    <property type="match status" value="1"/>
</dbReference>
<evidence type="ECO:0000256" key="5">
    <source>
        <dbReference type="ARBA" id="ARBA00022801"/>
    </source>
</evidence>
<organism evidence="7 8">
    <name type="scientific">Mycoplasmopsis ciconiae</name>
    <dbReference type="NCBI Taxonomy" id="561067"/>
    <lineage>
        <taxon>Bacteria</taxon>
        <taxon>Bacillati</taxon>
        <taxon>Mycoplasmatota</taxon>
        <taxon>Mycoplasmoidales</taxon>
        <taxon>Metamycoplasmataceae</taxon>
        <taxon>Mycoplasmopsis</taxon>
    </lineage>
</organism>
<dbReference type="SUPFAM" id="SSF53187">
    <property type="entry name" value="Zn-dependent exopeptidases"/>
    <property type="match status" value="1"/>
</dbReference>
<dbReference type="PANTHER" id="PTHR32481">
    <property type="entry name" value="AMINOPEPTIDASE"/>
    <property type="match status" value="1"/>
</dbReference>
<protein>
    <submittedName>
        <fullName evidence="7">M42 family metallopeptidase</fullName>
    </submittedName>
</protein>